<feature type="region of interest" description="Disordered" evidence="1">
    <location>
        <begin position="192"/>
        <end position="212"/>
    </location>
</feature>
<dbReference type="AlphaFoldDB" id="A0A7J7ILJ2"/>
<organism evidence="3 4">
    <name type="scientific">Cyanidiococcus yangmingshanensis</name>
    <dbReference type="NCBI Taxonomy" id="2690220"/>
    <lineage>
        <taxon>Eukaryota</taxon>
        <taxon>Rhodophyta</taxon>
        <taxon>Bangiophyceae</taxon>
        <taxon>Cyanidiales</taxon>
        <taxon>Cyanidiaceae</taxon>
        <taxon>Cyanidiococcus</taxon>
    </lineage>
</organism>
<accession>A0A7J7ILJ2</accession>
<evidence type="ECO:0000256" key="1">
    <source>
        <dbReference type="SAM" id="MobiDB-lite"/>
    </source>
</evidence>
<dbReference type="EMBL" id="VWRR01000006">
    <property type="protein sequence ID" value="KAF6003610.1"/>
    <property type="molecule type" value="Genomic_DNA"/>
</dbReference>
<reference evidence="3 4" key="1">
    <citation type="journal article" date="2020" name="J. Phycol.">
        <title>Comparative genome analysis reveals Cyanidiococcus gen. nov., a new extremophilic red algal genus sister to Cyanidioschyzon (Cyanidioschyzonaceae, Rhodophyta).</title>
        <authorList>
            <person name="Liu S.-L."/>
            <person name="Chiang Y.-R."/>
            <person name="Yoon H.S."/>
            <person name="Fu H.-Y."/>
        </authorList>
    </citation>
    <scope>NUCLEOTIDE SEQUENCE [LARGE SCALE GENOMIC DNA]</scope>
    <source>
        <strain evidence="3 4">THAL066</strain>
    </source>
</reference>
<dbReference type="OrthoDB" id="10419390at2759"/>
<name>A0A7J7ILJ2_9RHOD</name>
<feature type="transmembrane region" description="Helical" evidence="2">
    <location>
        <begin position="82"/>
        <end position="102"/>
    </location>
</feature>
<dbReference type="Proteomes" id="UP000530660">
    <property type="component" value="Unassembled WGS sequence"/>
</dbReference>
<protein>
    <submittedName>
        <fullName evidence="3">Uncharacterized protein</fullName>
    </submittedName>
</protein>
<comment type="caution">
    <text evidence="3">The sequence shown here is derived from an EMBL/GenBank/DDBJ whole genome shotgun (WGS) entry which is preliminary data.</text>
</comment>
<proteinExistence type="predicted"/>
<evidence type="ECO:0000313" key="3">
    <source>
        <dbReference type="EMBL" id="KAF6003610.1"/>
    </source>
</evidence>
<sequence length="212" mass="23229">MEKLFVVRVLQREDVQAELAQRGMLCAGTGAVTGLLAAAFRGYRVSTTVVMSSAGFTLAGVPFFALQRVFEERRKGTRDPWNSVFAGWLVGWFIALGISGPWRCPQGALTLAALSGTTHWLWTGVSHWRQRTAGQQTSASSAISISWPEWMPIQPVRPDHRPARLELSELLAKRAALEEEIRARKAHLTVNPTSAKEETGPASALCSDKSTI</sequence>
<keyword evidence="2" id="KW-1133">Transmembrane helix</keyword>
<keyword evidence="2" id="KW-0472">Membrane</keyword>
<keyword evidence="2" id="KW-0812">Transmembrane</keyword>
<feature type="transmembrane region" description="Helical" evidence="2">
    <location>
        <begin position="49"/>
        <end position="70"/>
    </location>
</feature>
<evidence type="ECO:0000313" key="4">
    <source>
        <dbReference type="Proteomes" id="UP000530660"/>
    </source>
</evidence>
<gene>
    <name evidence="3" type="ORF">F1559_003435</name>
</gene>
<keyword evidence="4" id="KW-1185">Reference proteome</keyword>
<evidence type="ECO:0000256" key="2">
    <source>
        <dbReference type="SAM" id="Phobius"/>
    </source>
</evidence>